<keyword evidence="2" id="KW-1185">Reference proteome</keyword>
<evidence type="ECO:0000313" key="1">
    <source>
        <dbReference type="EMBL" id="CRI27327.1"/>
    </source>
</evidence>
<sequence>MLVFFMSIVILLCGNVFGVKFNHVNIVKYLCEVLVKYGISIDLKILMV</sequence>
<gene>
    <name evidence="1" type="ORF">BN1326_60479</name>
</gene>
<dbReference type="Proteomes" id="UP000236509">
    <property type="component" value="Unassembled WGS sequence"/>
</dbReference>
<dbReference type="AlphaFoldDB" id="A0A7U7JUE4"/>
<comment type="caution">
    <text evidence="1">The sequence shown here is derived from an EMBL/GenBank/DDBJ whole genome shotgun (WGS) entry which is preliminary data.</text>
</comment>
<proteinExistence type="predicted"/>
<name>A0A7U7JUE4_9STAP</name>
<evidence type="ECO:0000313" key="2">
    <source>
        <dbReference type="Proteomes" id="UP000236509"/>
    </source>
</evidence>
<accession>A0A7U7JUE4</accession>
<organism evidence="1 2">
    <name type="scientific">Staphylococcus argenteus</name>
    <dbReference type="NCBI Taxonomy" id="985002"/>
    <lineage>
        <taxon>Bacteria</taxon>
        <taxon>Bacillati</taxon>
        <taxon>Bacillota</taxon>
        <taxon>Bacilli</taxon>
        <taxon>Bacillales</taxon>
        <taxon>Staphylococcaceae</taxon>
        <taxon>Staphylococcus</taxon>
    </lineage>
</organism>
<protein>
    <submittedName>
        <fullName evidence="1">Uncharacterized protein</fullName>
    </submittedName>
</protein>
<dbReference type="EMBL" id="CVOU01000018">
    <property type="protein sequence ID" value="CRI27327.1"/>
    <property type="molecule type" value="Genomic_DNA"/>
</dbReference>
<reference evidence="1 2" key="1">
    <citation type="submission" date="2015-04" db="EMBL/GenBank/DDBJ databases">
        <authorList>
            <person name="Cao L."/>
            <person name="Gao C.H."/>
        </authorList>
    </citation>
    <scope>NUCLEOTIDE SEQUENCE [LARGE SCALE GENOMIC DNA]</scope>
    <source>
        <strain evidence="1 2">SH3</strain>
    </source>
</reference>